<sequence length="147" mass="16276">MRGARLAGDELPATPLTARCPLIRAGPGTRRTAACLRCCFSPSHEIHRRHSRLFGEITIRAWAYACTLFFCPMRLPLKSSSVASSPLETWAASKKSAPATKKYKKRRLFFWRAERSVRLTGRPGPGQALAHCRPSPDRMIPAASTGK</sequence>
<protein>
    <submittedName>
        <fullName evidence="2">Uncharacterized protein</fullName>
    </submittedName>
</protein>
<dbReference type="AlphaFoldDB" id="A0AAD7T6Q3"/>
<feature type="region of interest" description="Disordered" evidence="1">
    <location>
        <begin position="121"/>
        <end position="147"/>
    </location>
</feature>
<comment type="caution">
    <text evidence="2">The sequence shown here is derived from an EMBL/GenBank/DDBJ whole genome shotgun (WGS) entry which is preliminary data.</text>
</comment>
<accession>A0AAD7T6Q3</accession>
<reference evidence="2" key="1">
    <citation type="journal article" date="2023" name="Science">
        <title>Genome structures resolve the early diversification of teleost fishes.</title>
        <authorList>
            <person name="Parey E."/>
            <person name="Louis A."/>
            <person name="Montfort J."/>
            <person name="Bouchez O."/>
            <person name="Roques C."/>
            <person name="Iampietro C."/>
            <person name="Lluch J."/>
            <person name="Castinel A."/>
            <person name="Donnadieu C."/>
            <person name="Desvignes T."/>
            <person name="Floi Bucao C."/>
            <person name="Jouanno E."/>
            <person name="Wen M."/>
            <person name="Mejri S."/>
            <person name="Dirks R."/>
            <person name="Jansen H."/>
            <person name="Henkel C."/>
            <person name="Chen W.J."/>
            <person name="Zahm M."/>
            <person name="Cabau C."/>
            <person name="Klopp C."/>
            <person name="Thompson A.W."/>
            <person name="Robinson-Rechavi M."/>
            <person name="Braasch I."/>
            <person name="Lecointre G."/>
            <person name="Bobe J."/>
            <person name="Postlethwait J.H."/>
            <person name="Berthelot C."/>
            <person name="Roest Crollius H."/>
            <person name="Guiguen Y."/>
        </authorList>
    </citation>
    <scope>NUCLEOTIDE SEQUENCE</scope>
    <source>
        <strain evidence="2">NC1722</strain>
    </source>
</reference>
<dbReference type="EMBL" id="JAINUG010000009">
    <property type="protein sequence ID" value="KAJ8415375.1"/>
    <property type="molecule type" value="Genomic_DNA"/>
</dbReference>
<organism evidence="2 3">
    <name type="scientific">Aldrovandia affinis</name>
    <dbReference type="NCBI Taxonomy" id="143900"/>
    <lineage>
        <taxon>Eukaryota</taxon>
        <taxon>Metazoa</taxon>
        <taxon>Chordata</taxon>
        <taxon>Craniata</taxon>
        <taxon>Vertebrata</taxon>
        <taxon>Euteleostomi</taxon>
        <taxon>Actinopterygii</taxon>
        <taxon>Neopterygii</taxon>
        <taxon>Teleostei</taxon>
        <taxon>Notacanthiformes</taxon>
        <taxon>Halosauridae</taxon>
        <taxon>Aldrovandia</taxon>
    </lineage>
</organism>
<evidence type="ECO:0000256" key="1">
    <source>
        <dbReference type="SAM" id="MobiDB-lite"/>
    </source>
</evidence>
<dbReference type="Proteomes" id="UP001221898">
    <property type="component" value="Unassembled WGS sequence"/>
</dbReference>
<evidence type="ECO:0000313" key="3">
    <source>
        <dbReference type="Proteomes" id="UP001221898"/>
    </source>
</evidence>
<gene>
    <name evidence="2" type="ORF">AAFF_G00423550</name>
</gene>
<name>A0AAD7T6Q3_9TELE</name>
<keyword evidence="3" id="KW-1185">Reference proteome</keyword>
<proteinExistence type="predicted"/>
<evidence type="ECO:0000313" key="2">
    <source>
        <dbReference type="EMBL" id="KAJ8415375.1"/>
    </source>
</evidence>